<evidence type="ECO:0000313" key="3">
    <source>
        <dbReference type="Proteomes" id="UP000254889"/>
    </source>
</evidence>
<dbReference type="InterPro" id="IPR007791">
    <property type="entry name" value="DjlA_N"/>
</dbReference>
<name>A0A346A016_9HYPH</name>
<dbReference type="Gene3D" id="1.10.3680.10">
    <property type="entry name" value="TerB-like"/>
    <property type="match status" value="1"/>
</dbReference>
<feature type="domain" description="Co-chaperone DjlA N-terminal" evidence="1">
    <location>
        <begin position="29"/>
        <end position="144"/>
    </location>
</feature>
<reference evidence="2 3" key="1">
    <citation type="submission" date="2018-07" db="EMBL/GenBank/DDBJ databases">
        <authorList>
            <person name="Quirk P.G."/>
            <person name="Krulwich T.A."/>
        </authorList>
    </citation>
    <scope>NUCLEOTIDE SEQUENCE [LARGE SCALE GENOMIC DNA]</scope>
    <source>
        <strain evidence="2 3">CC-BB4</strain>
    </source>
</reference>
<protein>
    <submittedName>
        <fullName evidence="2">TerB family tellurite resistance protein</fullName>
    </submittedName>
</protein>
<dbReference type="OrthoDB" id="5402150at2"/>
<dbReference type="Proteomes" id="UP000254889">
    <property type="component" value="Chromosome"/>
</dbReference>
<accession>A0A346A016</accession>
<proteinExistence type="predicted"/>
<dbReference type="AlphaFoldDB" id="A0A346A016"/>
<organism evidence="2 3">
    <name type="scientific">Pseudolabrys taiwanensis</name>
    <dbReference type="NCBI Taxonomy" id="331696"/>
    <lineage>
        <taxon>Bacteria</taxon>
        <taxon>Pseudomonadati</taxon>
        <taxon>Pseudomonadota</taxon>
        <taxon>Alphaproteobacteria</taxon>
        <taxon>Hyphomicrobiales</taxon>
        <taxon>Xanthobacteraceae</taxon>
        <taxon>Pseudolabrys</taxon>
    </lineage>
</organism>
<gene>
    <name evidence="2" type="ORF">DW352_19500</name>
</gene>
<dbReference type="InterPro" id="IPR029024">
    <property type="entry name" value="TerB-like"/>
</dbReference>
<dbReference type="CDD" id="cd07313">
    <property type="entry name" value="terB_like_2"/>
    <property type="match status" value="1"/>
</dbReference>
<sequence length="158" mass="18032">MFEAVRKLLADLTEDGKHPSRFEENDYRVAAAALLVHTAAIDGSISEPERTRLHEVIKQRFELDDEATDELVAEAIEADEQAIDLYHFTARLNRSLDEKGRARVVEMMWQIVFADGAATEFEDNLIWRAADLLHVPGEERIALRERVSGLKTQEEENN</sequence>
<dbReference type="EMBL" id="CP031417">
    <property type="protein sequence ID" value="AXK82513.1"/>
    <property type="molecule type" value="Genomic_DNA"/>
</dbReference>
<evidence type="ECO:0000313" key="2">
    <source>
        <dbReference type="EMBL" id="AXK82513.1"/>
    </source>
</evidence>
<dbReference type="KEGG" id="ptaw:DW352_19500"/>
<dbReference type="Pfam" id="PF05099">
    <property type="entry name" value="TerB"/>
    <property type="match status" value="1"/>
</dbReference>
<evidence type="ECO:0000259" key="1">
    <source>
        <dbReference type="Pfam" id="PF05099"/>
    </source>
</evidence>
<dbReference type="SUPFAM" id="SSF158682">
    <property type="entry name" value="TerB-like"/>
    <property type="match status" value="1"/>
</dbReference>
<dbReference type="RefSeq" id="WP_115692892.1">
    <property type="nucleotide sequence ID" value="NZ_CP031417.1"/>
</dbReference>
<keyword evidence="3" id="KW-1185">Reference proteome</keyword>